<accession>A0A915YKG4</accession>
<dbReference type="RefSeq" id="WP_264790067.1">
    <property type="nucleotide sequence ID" value="NZ_AP026867.1"/>
</dbReference>
<dbReference type="NCBIfam" id="TIGR03523">
    <property type="entry name" value="GldN"/>
    <property type="match status" value="1"/>
</dbReference>
<proteinExistence type="predicted"/>
<evidence type="ECO:0000313" key="3">
    <source>
        <dbReference type="Proteomes" id="UP001060919"/>
    </source>
</evidence>
<evidence type="ECO:0000256" key="1">
    <source>
        <dbReference type="SAM" id="SignalP"/>
    </source>
</evidence>
<dbReference type="AlphaFoldDB" id="A0A915YKG4"/>
<feature type="chain" id="PRO_5037150307" evidence="1">
    <location>
        <begin position="25"/>
        <end position="293"/>
    </location>
</feature>
<dbReference type="EMBL" id="AP026867">
    <property type="protein sequence ID" value="BDS14864.1"/>
    <property type="molecule type" value="Genomic_DNA"/>
</dbReference>
<dbReference type="KEGG" id="aup:AsAng_0056460"/>
<protein>
    <submittedName>
        <fullName evidence="2">Gliding motility protein GldN</fullName>
    </submittedName>
</protein>
<feature type="signal peptide" evidence="1">
    <location>
        <begin position="1"/>
        <end position="24"/>
    </location>
</feature>
<organism evidence="2 3">
    <name type="scientific">Aureispira anguillae</name>
    <dbReference type="NCBI Taxonomy" id="2864201"/>
    <lineage>
        <taxon>Bacteria</taxon>
        <taxon>Pseudomonadati</taxon>
        <taxon>Bacteroidota</taxon>
        <taxon>Saprospiria</taxon>
        <taxon>Saprospirales</taxon>
        <taxon>Saprospiraceae</taxon>
        <taxon>Aureispira</taxon>
    </lineage>
</organism>
<keyword evidence="3" id="KW-1185">Reference proteome</keyword>
<dbReference type="InterPro" id="IPR019847">
    <property type="entry name" value="Gliding_motility_assoc_GldN"/>
</dbReference>
<dbReference type="Proteomes" id="UP001060919">
    <property type="component" value="Chromosome"/>
</dbReference>
<evidence type="ECO:0000313" key="2">
    <source>
        <dbReference type="EMBL" id="BDS14864.1"/>
    </source>
</evidence>
<gene>
    <name evidence="2" type="ORF">AsAng_0056460</name>
</gene>
<name>A0A915YKG4_9BACT</name>
<sequence length="293" mass="34452">MNSITKITSLLVAGLLVVTNSIDAQNTYMTEAGVRVTEDKKACKKPRDGFYDRYLHKEKMPLPYDYIHEKDVFWEKRIWREVDTREKMNHTFVSPHGPLITTLLDAAKEGNITLYSSWDEKFSIALSQDEIQNLMSYADTISIYDPETLRDSIVVVTNEFNWENVQKYRIKEVWYFDEETSTLGVRILGIAPIINRYDDNGEFLNSGPMFWAYYPELRKTFAQTETFNPLNDGARLSWDDLFEARLFSSYIIKENNIHDRRIKDYAKNGTNALLESERIHSEIFNFEHDLWSY</sequence>
<reference evidence="2" key="1">
    <citation type="submission" date="2022-09" db="EMBL/GenBank/DDBJ databases">
        <title>Aureispira anguillicida sp. nov., isolated from Leptocephalus of Japanese eel Anguilla japonica.</title>
        <authorList>
            <person name="Yuasa K."/>
            <person name="Mekata T."/>
            <person name="Ikunari K."/>
        </authorList>
    </citation>
    <scope>NUCLEOTIDE SEQUENCE</scope>
    <source>
        <strain evidence="2">EL160426</strain>
    </source>
</reference>
<keyword evidence="1" id="KW-0732">Signal</keyword>
<dbReference type="Pfam" id="PF19841">
    <property type="entry name" value="GldN"/>
    <property type="match status" value="1"/>
</dbReference>